<proteinExistence type="inferred from homology"/>
<keyword evidence="10" id="KW-1185">Reference proteome</keyword>
<comment type="similarity">
    <text evidence="2">Belongs to the polysaccharide lyase 8 family.</text>
</comment>
<protein>
    <submittedName>
        <fullName evidence="9">Chondroitin sulfate ABC lyase</fullName>
    </submittedName>
</protein>
<organism evidence="9 10">
    <name type="scientific">Flavobacterium palustre</name>
    <dbReference type="NCBI Taxonomy" id="1476463"/>
    <lineage>
        <taxon>Bacteria</taxon>
        <taxon>Pseudomonadati</taxon>
        <taxon>Bacteroidota</taxon>
        <taxon>Flavobacteriia</taxon>
        <taxon>Flavobacteriales</taxon>
        <taxon>Flavobacteriaceae</taxon>
        <taxon>Flavobacterium</taxon>
    </lineage>
</organism>
<keyword evidence="4" id="KW-0106">Calcium</keyword>
<dbReference type="PANTHER" id="PTHR37322">
    <property type="match status" value="1"/>
</dbReference>
<dbReference type="SUPFAM" id="SSF74650">
    <property type="entry name" value="Galactose mutarotase-like"/>
    <property type="match status" value="1"/>
</dbReference>
<dbReference type="RefSeq" id="WP_188494530.1">
    <property type="nucleotide sequence ID" value="NZ_BMGA01000006.1"/>
</dbReference>
<comment type="caution">
    <text evidence="9">The sequence shown here is derived from an EMBL/GenBank/DDBJ whole genome shotgun (WGS) entry which is preliminary data.</text>
</comment>
<dbReference type="SUPFAM" id="SSF49863">
    <property type="entry name" value="Hyaluronate lyase-like, C-terminal domain"/>
    <property type="match status" value="1"/>
</dbReference>
<dbReference type="GO" id="GO:0016829">
    <property type="term" value="F:lyase activity"/>
    <property type="evidence" value="ECO:0007669"/>
    <property type="project" value="UniProtKB-KW"/>
</dbReference>
<dbReference type="PANTHER" id="PTHR37322:SF3">
    <property type="entry name" value="CHONDROITIN SULFATE ABC EXOLYASE"/>
    <property type="match status" value="1"/>
</dbReference>
<feature type="domain" description="Lyase catalytic" evidence="8">
    <location>
        <begin position="233"/>
        <end position="573"/>
    </location>
</feature>
<evidence type="ECO:0000256" key="2">
    <source>
        <dbReference type="ARBA" id="ARBA00006699"/>
    </source>
</evidence>
<dbReference type="InterPro" id="IPR008979">
    <property type="entry name" value="Galactose-bd-like_sf"/>
</dbReference>
<name>A0ABQ1HMS3_9FLAO</name>
<dbReference type="InterPro" id="IPR039174">
    <property type="entry name" value="Chondroitin_ABC_lyase"/>
</dbReference>
<dbReference type="EMBL" id="BMGA01000006">
    <property type="protein sequence ID" value="GGA82321.1"/>
    <property type="molecule type" value="Genomic_DNA"/>
</dbReference>
<evidence type="ECO:0000259" key="8">
    <source>
        <dbReference type="Pfam" id="PF09093"/>
    </source>
</evidence>
<reference evidence="10" key="1">
    <citation type="journal article" date="2019" name="Int. J. Syst. Evol. Microbiol.">
        <title>The Global Catalogue of Microorganisms (GCM) 10K type strain sequencing project: providing services to taxonomists for standard genome sequencing and annotation.</title>
        <authorList>
            <consortium name="The Broad Institute Genomics Platform"/>
            <consortium name="The Broad Institute Genome Sequencing Center for Infectious Disease"/>
            <person name="Wu L."/>
            <person name="Ma J."/>
        </authorList>
    </citation>
    <scope>NUCLEOTIDE SEQUENCE [LARGE SCALE GENOMIC DNA]</scope>
    <source>
        <strain evidence="10">CGMCC 1.12811</strain>
    </source>
</reference>
<evidence type="ECO:0000313" key="10">
    <source>
        <dbReference type="Proteomes" id="UP000658793"/>
    </source>
</evidence>
<dbReference type="PROSITE" id="PS51257">
    <property type="entry name" value="PROKAR_LIPOPROTEIN"/>
    <property type="match status" value="1"/>
</dbReference>
<dbReference type="InterPro" id="IPR011071">
    <property type="entry name" value="Lyase_8-like_C"/>
</dbReference>
<evidence type="ECO:0000313" key="9">
    <source>
        <dbReference type="EMBL" id="GGA82321.1"/>
    </source>
</evidence>
<comment type="subunit">
    <text evidence="3">Monomer.</text>
</comment>
<dbReference type="InterPro" id="IPR011013">
    <property type="entry name" value="Gal_mutarotase_sf_dom"/>
</dbReference>
<feature type="domain" description="Lyase N-terminal" evidence="7">
    <location>
        <begin position="36"/>
        <end position="205"/>
    </location>
</feature>
<sequence>MKKEITTISKFFTIGMLFTGCLTFSQVKDGRPAKESFENETSIINFKKNKSSVLSINGKHHQSGKSSLQWDFIGGGFFETSNFRILTKKESPLAYGDYFPASPTLVMSLYNDKAQNETIKISFEKQGKEEVWFPIKLNFTGWRTIRVPIFEMSGNAPKKGDAIAYDTFKVSATSEKSKGKLFFDDIVFSQYMDDRHPYPDAMVPFIKKDKQNGEDHWMPLIKNMQRIHDLSLKSVSDSEKKDLSVIEKRLDKTFNKEGKKNNNLSKAKEEYAKLNLIKSETVLGDPLVFKVDEVYFDEEDAKKNHTLDVQSFGKSIKKIAVFYLQSTDADKSQIEEMFINASRYFLDQGWQDGASGGTRHHIGYNTREVAEAFYMMKEPLKKAGLLNEIGNSLQWLFNLGKVLGPEVEYEANIDYYNTQSFYHLLLIFMSDNVDKQAALLDAYSNYISKTLALDNEKGVFKIDGTSWHHGGHYPAYGMGAFASIPPVIYTLSGTQFRIDEAGHKNFKKSLLTTRIYSQLYDYGFGNAGRHPLEENSIKTLKSSFLLMAQSGNPEGNSKIDKEVASAYVRLWGDSDKLKSEVIEKDQLPGYHVLPYAATAIHRRNDWAATIKGYSKYVWASEIYVDANRYGRYPANGSIQIMNIGGDLGSGFKQDGWDWNRYPGTTVINLPLKELELNTELLMFRSEETFAGAVTLGNNGVFGMKLNESKGSDAEESKKNNGFPGKLKANKSVFSFGDKLICIGTGISSIDTINPVETNLFQNFISDKSMPISSSESKNISTFPYQSSMEVIGKSGKWLIDAYQNGYYILSPNTIEIRRQSQESYNNAYSVNTGKMNPKAKDETITKGDYASSWIEHGKAPKDASYQYVIYPGLQKDAATSFENKVKNDKSYQILRADNIAHIVKDNETATTGFVIFNSEKELDDAILKSVSVPSLLMIKNEAKNITISVVQPDLNFQTKDKGFDNYSMPVELTITLKGKWKLNQNSAVKSIVVIGGNTEITLECRHGFSNQINLKK</sequence>
<dbReference type="Proteomes" id="UP000658793">
    <property type="component" value="Unassembled WGS sequence"/>
</dbReference>
<dbReference type="Gene3D" id="1.50.10.100">
    <property type="entry name" value="Chondroitin AC/alginate lyase"/>
    <property type="match status" value="1"/>
</dbReference>
<keyword evidence="5 9" id="KW-0456">Lyase</keyword>
<comment type="cofactor">
    <cofactor evidence="1">
        <name>Ca(2+)</name>
        <dbReference type="ChEBI" id="CHEBI:29108"/>
    </cofactor>
</comment>
<evidence type="ECO:0000256" key="3">
    <source>
        <dbReference type="ARBA" id="ARBA00011245"/>
    </source>
</evidence>
<accession>A0ABQ1HMS3</accession>
<gene>
    <name evidence="9" type="ORF">GCM10008015_23790</name>
</gene>
<evidence type="ECO:0000256" key="4">
    <source>
        <dbReference type="ARBA" id="ARBA00022837"/>
    </source>
</evidence>
<dbReference type="Gene3D" id="2.70.98.10">
    <property type="match status" value="1"/>
</dbReference>
<dbReference type="InterPro" id="IPR024200">
    <property type="entry name" value="Chondroitinase_ABC_I"/>
</dbReference>
<dbReference type="InterPro" id="IPR015177">
    <property type="entry name" value="Lyase_catalyt"/>
</dbReference>
<dbReference type="SUPFAM" id="SSF48230">
    <property type="entry name" value="Chondroitin AC/alginate lyase"/>
    <property type="match status" value="1"/>
</dbReference>
<dbReference type="Pfam" id="PF09092">
    <property type="entry name" value="Lyase_N"/>
    <property type="match status" value="1"/>
</dbReference>
<evidence type="ECO:0000259" key="7">
    <source>
        <dbReference type="Pfam" id="PF09092"/>
    </source>
</evidence>
<dbReference type="Pfam" id="PF09093">
    <property type="entry name" value="Lyase_catalyt"/>
    <property type="match status" value="1"/>
</dbReference>
<dbReference type="InterPro" id="IPR014718">
    <property type="entry name" value="GH-type_carb-bd"/>
</dbReference>
<dbReference type="SUPFAM" id="SSF49785">
    <property type="entry name" value="Galactose-binding domain-like"/>
    <property type="match status" value="1"/>
</dbReference>
<dbReference type="PIRSF" id="PIRSF034515">
    <property type="entry name" value="Chondroitinase"/>
    <property type="match status" value="1"/>
</dbReference>
<feature type="domain" description="Polysaccharide lyase family 8 central" evidence="6">
    <location>
        <begin position="598"/>
        <end position="873"/>
    </location>
</feature>
<dbReference type="Gene3D" id="2.60.120.430">
    <property type="entry name" value="Galactose-binding lectin"/>
    <property type="match status" value="1"/>
</dbReference>
<dbReference type="InterPro" id="IPR003159">
    <property type="entry name" value="Lyase_8_central_dom"/>
</dbReference>
<evidence type="ECO:0000256" key="5">
    <source>
        <dbReference type="ARBA" id="ARBA00023239"/>
    </source>
</evidence>
<dbReference type="InterPro" id="IPR015176">
    <property type="entry name" value="Lyase_N"/>
</dbReference>
<evidence type="ECO:0000256" key="1">
    <source>
        <dbReference type="ARBA" id="ARBA00001913"/>
    </source>
</evidence>
<dbReference type="Gene3D" id="2.60.220.10">
    <property type="entry name" value="Polysaccharide lyase family 8-like, C-terminal"/>
    <property type="match status" value="1"/>
</dbReference>
<dbReference type="InterPro" id="IPR008929">
    <property type="entry name" value="Chondroitin_lyas"/>
</dbReference>
<dbReference type="Pfam" id="PF02278">
    <property type="entry name" value="Lyase_8"/>
    <property type="match status" value="1"/>
</dbReference>
<evidence type="ECO:0000259" key="6">
    <source>
        <dbReference type="Pfam" id="PF02278"/>
    </source>
</evidence>